<accession>A0ABW0ZRM5</accession>
<evidence type="ECO:0000259" key="1">
    <source>
        <dbReference type="Pfam" id="PF12697"/>
    </source>
</evidence>
<dbReference type="InterPro" id="IPR000073">
    <property type="entry name" value="AB_hydrolase_1"/>
</dbReference>
<dbReference type="InterPro" id="IPR029058">
    <property type="entry name" value="AB_hydrolase_fold"/>
</dbReference>
<evidence type="ECO:0000313" key="3">
    <source>
        <dbReference type="Proteomes" id="UP001596074"/>
    </source>
</evidence>
<dbReference type="Gene3D" id="3.40.50.1820">
    <property type="entry name" value="alpha/beta hydrolase"/>
    <property type="match status" value="1"/>
</dbReference>
<evidence type="ECO:0000313" key="2">
    <source>
        <dbReference type="EMBL" id="MFC5745412.1"/>
    </source>
</evidence>
<proteinExistence type="predicted"/>
<feature type="domain" description="AB hydrolase-1" evidence="1">
    <location>
        <begin position="4"/>
        <end position="240"/>
    </location>
</feature>
<dbReference type="GO" id="GO:0016787">
    <property type="term" value="F:hydrolase activity"/>
    <property type="evidence" value="ECO:0007669"/>
    <property type="project" value="UniProtKB-KW"/>
</dbReference>
<dbReference type="InterPro" id="IPR052897">
    <property type="entry name" value="Sec-Metab_Biosynth_Hydrolase"/>
</dbReference>
<dbReference type="Pfam" id="PF12697">
    <property type="entry name" value="Abhydrolase_6"/>
    <property type="match status" value="1"/>
</dbReference>
<keyword evidence="2" id="KW-0378">Hydrolase</keyword>
<protein>
    <submittedName>
        <fullName evidence="2">Alpha/beta fold hydrolase</fullName>
    </submittedName>
</protein>
<dbReference type="Proteomes" id="UP001596074">
    <property type="component" value="Unassembled WGS sequence"/>
</dbReference>
<name>A0ABW0ZRM5_9ACTN</name>
<sequence length="245" mass="26168">MTTFVLVPGFWLGGWAWDEVAAALREAGHRVYAVTLTGLAERAGEASPEVDVRTHVDDIVGLIEGEDLREVVLVGHSGANMPVTGAADRIPGRLARVVYVDSGPLPSGMAQIDFNDPGERTEVEKRVAEEGEGWRIPPPPFDPAAEPEALAGLDEAMLARLRERATPEPLGAATWPLVRPERVPATPKTMIACTVPLAAVRQMVDGGAPVFAMLAGPEWTFHELPTGHWPMLSRPAELAALLGGL</sequence>
<organism evidence="2 3">
    <name type="scientific">Actinomadura rugatobispora</name>
    <dbReference type="NCBI Taxonomy" id="1994"/>
    <lineage>
        <taxon>Bacteria</taxon>
        <taxon>Bacillati</taxon>
        <taxon>Actinomycetota</taxon>
        <taxon>Actinomycetes</taxon>
        <taxon>Streptosporangiales</taxon>
        <taxon>Thermomonosporaceae</taxon>
        <taxon>Actinomadura</taxon>
    </lineage>
</organism>
<dbReference type="PANTHER" id="PTHR37017">
    <property type="entry name" value="AB HYDROLASE-1 DOMAIN-CONTAINING PROTEIN-RELATED"/>
    <property type="match status" value="1"/>
</dbReference>
<gene>
    <name evidence="2" type="ORF">ACFPZN_07335</name>
</gene>
<reference evidence="3" key="1">
    <citation type="journal article" date="2019" name="Int. J. Syst. Evol. Microbiol.">
        <title>The Global Catalogue of Microorganisms (GCM) 10K type strain sequencing project: providing services to taxonomists for standard genome sequencing and annotation.</title>
        <authorList>
            <consortium name="The Broad Institute Genomics Platform"/>
            <consortium name="The Broad Institute Genome Sequencing Center for Infectious Disease"/>
            <person name="Wu L."/>
            <person name="Ma J."/>
        </authorList>
    </citation>
    <scope>NUCLEOTIDE SEQUENCE [LARGE SCALE GENOMIC DNA]</scope>
    <source>
        <strain evidence="3">KCTC 42087</strain>
    </source>
</reference>
<dbReference type="RefSeq" id="WP_378281038.1">
    <property type="nucleotide sequence ID" value="NZ_JBHSON010000008.1"/>
</dbReference>
<comment type="caution">
    <text evidence="2">The sequence shown here is derived from an EMBL/GenBank/DDBJ whole genome shotgun (WGS) entry which is preliminary data.</text>
</comment>
<keyword evidence="3" id="KW-1185">Reference proteome</keyword>
<dbReference type="SUPFAM" id="SSF53474">
    <property type="entry name" value="alpha/beta-Hydrolases"/>
    <property type="match status" value="1"/>
</dbReference>
<dbReference type="PANTHER" id="PTHR37017:SF11">
    <property type="entry name" value="ESTERASE_LIPASE_THIOESTERASE DOMAIN-CONTAINING PROTEIN"/>
    <property type="match status" value="1"/>
</dbReference>
<dbReference type="EMBL" id="JBHSON010000008">
    <property type="protein sequence ID" value="MFC5745412.1"/>
    <property type="molecule type" value="Genomic_DNA"/>
</dbReference>